<evidence type="ECO:0000313" key="2">
    <source>
        <dbReference type="EMBL" id="BBX14410.1"/>
    </source>
</evidence>
<dbReference type="Proteomes" id="UP000466997">
    <property type="component" value="Chromosome"/>
</dbReference>
<proteinExistence type="predicted"/>
<protein>
    <recommendedName>
        <fullName evidence="4">Secreted protein</fullName>
    </recommendedName>
</protein>
<dbReference type="EMBL" id="AP022562">
    <property type="protein sequence ID" value="BBX14410.1"/>
    <property type="molecule type" value="Genomic_DNA"/>
</dbReference>
<feature type="signal peptide" evidence="1">
    <location>
        <begin position="1"/>
        <end position="35"/>
    </location>
</feature>
<accession>A0A7I7JRF4</accession>
<evidence type="ECO:0000313" key="3">
    <source>
        <dbReference type="Proteomes" id="UP000466997"/>
    </source>
</evidence>
<gene>
    <name evidence="2" type="ORF">MNVM_34910</name>
</gene>
<evidence type="ECO:0008006" key="4">
    <source>
        <dbReference type="Google" id="ProtNLM"/>
    </source>
</evidence>
<dbReference type="AlphaFoldDB" id="A0A7I7JRF4"/>
<evidence type="ECO:0000256" key="1">
    <source>
        <dbReference type="SAM" id="SignalP"/>
    </source>
</evidence>
<keyword evidence="1" id="KW-0732">Signal</keyword>
<reference evidence="2 3" key="1">
    <citation type="journal article" date="2019" name="Emerg. Microbes Infect.">
        <title>Comprehensive subspecies identification of 175 nontuberculous mycobacteria species based on 7547 genomic profiles.</title>
        <authorList>
            <person name="Matsumoto Y."/>
            <person name="Kinjo T."/>
            <person name="Motooka D."/>
            <person name="Nabeya D."/>
            <person name="Jung N."/>
            <person name="Uechi K."/>
            <person name="Horii T."/>
            <person name="Iida T."/>
            <person name="Fujita J."/>
            <person name="Nakamura S."/>
        </authorList>
    </citation>
    <scope>NUCLEOTIDE SEQUENCE [LARGE SCALE GENOMIC DNA]</scope>
    <source>
        <strain evidence="2 3">JCM 6391</strain>
    </source>
</reference>
<organism evidence="2 3">
    <name type="scientific">Mycobacterium novum</name>
    <dbReference type="NCBI Taxonomy" id="2492438"/>
    <lineage>
        <taxon>Bacteria</taxon>
        <taxon>Bacillati</taxon>
        <taxon>Actinomycetota</taxon>
        <taxon>Actinomycetes</taxon>
        <taxon>Mycobacteriales</taxon>
        <taxon>Mycobacteriaceae</taxon>
        <taxon>Mycobacterium</taxon>
    </lineage>
</organism>
<keyword evidence="3" id="KW-1185">Reference proteome</keyword>
<dbReference type="RefSeq" id="WP_158019478.1">
    <property type="nucleotide sequence ID" value="NZ_AP022562.1"/>
</dbReference>
<sequence>MSVSMNSCRRLAAGVIGAGTVAGALLVGGAASAQAAPGMVGDPPAAVQVELGNPITAGSELATDRVPTDFAAGRQTGSMPQWWGHHWWHHHHHWWHRWWWW</sequence>
<feature type="chain" id="PRO_5029717788" description="Secreted protein" evidence="1">
    <location>
        <begin position="36"/>
        <end position="101"/>
    </location>
</feature>
<dbReference type="KEGG" id="mnm:MNVM_34910"/>
<name>A0A7I7JRF4_9MYCO</name>